<accession>A0A1Y2EGQ4</accession>
<reference evidence="2 3" key="1">
    <citation type="submission" date="2016-07" db="EMBL/GenBank/DDBJ databases">
        <title>Pervasive Adenine N6-methylation of Active Genes in Fungi.</title>
        <authorList>
            <consortium name="DOE Joint Genome Institute"/>
            <person name="Mondo S.J."/>
            <person name="Dannebaum R.O."/>
            <person name="Kuo R.C."/>
            <person name="Labutti K."/>
            <person name="Haridas S."/>
            <person name="Kuo A."/>
            <person name="Salamov A."/>
            <person name="Ahrendt S.R."/>
            <person name="Lipzen A."/>
            <person name="Sullivan W."/>
            <person name="Andreopoulos W.B."/>
            <person name="Clum A."/>
            <person name="Lindquist E."/>
            <person name="Daum C."/>
            <person name="Ramamoorthy G.K."/>
            <person name="Gryganskyi A."/>
            <person name="Culley D."/>
            <person name="Magnuson J.K."/>
            <person name="James T.Y."/>
            <person name="O'Malley M.A."/>
            <person name="Stajich J.E."/>
            <person name="Spatafora J.W."/>
            <person name="Visel A."/>
            <person name="Grigoriev I.V."/>
        </authorList>
    </citation>
    <scope>NUCLEOTIDE SEQUENCE [LARGE SCALE GENOMIC DNA]</scope>
    <source>
        <strain evidence="2 3">62-1032</strain>
    </source>
</reference>
<evidence type="ECO:0000259" key="1">
    <source>
        <dbReference type="Pfam" id="PF12937"/>
    </source>
</evidence>
<sequence length="409" mass="44690">MSGYLSLGVPFVGLARSLLLARDGLAGCSPLSLPALGGHARLTSMPSYLSRSLSTLRNQKQREVAQLDDELVDGPQDSPRLPPELTLQVIHLGSQTPNAQDRRSFLCNASLVCSSWRAEAQKLLWATPHLTSDKKIRSFLRSEADGPQTSILYVSVKTVDLEQRRAATLWMKGALVQKAVERCEGLGMLSIGEVKQLDPRMFQASTLSANITYTQSRSPLPSTHSFSLAMLQLDLVYLSQRIPSELIASLLGSATGIVAIKVLSNPTRRPLLALPEITPRLTQPLNFPILGLRFPSPSFEFMWPVLPILRECHSLIILSLSHAHLAIFVALPQPLNRLVLAELPLHDWNEEVDLLRAGYRSLSELKQLVISGGIASRVGLETLERECRVRGIQPSWAGIGGAGGGLARS</sequence>
<evidence type="ECO:0000313" key="3">
    <source>
        <dbReference type="Proteomes" id="UP000193467"/>
    </source>
</evidence>
<keyword evidence="3" id="KW-1185">Reference proteome</keyword>
<comment type="caution">
    <text evidence="2">The sequence shown here is derived from an EMBL/GenBank/DDBJ whole genome shotgun (WGS) entry which is preliminary data.</text>
</comment>
<dbReference type="EMBL" id="MCGR01000054">
    <property type="protein sequence ID" value="ORY70758.1"/>
    <property type="molecule type" value="Genomic_DNA"/>
</dbReference>
<proteinExistence type="predicted"/>
<protein>
    <recommendedName>
        <fullName evidence="1">F-box domain-containing protein</fullName>
    </recommendedName>
</protein>
<gene>
    <name evidence="2" type="ORF">BCR35DRAFT_334136</name>
</gene>
<dbReference type="AlphaFoldDB" id="A0A1Y2EGQ4"/>
<name>A0A1Y2EGQ4_9BASI</name>
<dbReference type="Proteomes" id="UP000193467">
    <property type="component" value="Unassembled WGS sequence"/>
</dbReference>
<dbReference type="InParanoid" id="A0A1Y2EGQ4"/>
<feature type="domain" description="F-box" evidence="1">
    <location>
        <begin position="80"/>
        <end position="130"/>
    </location>
</feature>
<dbReference type="Pfam" id="PF12937">
    <property type="entry name" value="F-box-like"/>
    <property type="match status" value="1"/>
</dbReference>
<organism evidence="2 3">
    <name type="scientific">Leucosporidium creatinivorum</name>
    <dbReference type="NCBI Taxonomy" id="106004"/>
    <lineage>
        <taxon>Eukaryota</taxon>
        <taxon>Fungi</taxon>
        <taxon>Dikarya</taxon>
        <taxon>Basidiomycota</taxon>
        <taxon>Pucciniomycotina</taxon>
        <taxon>Microbotryomycetes</taxon>
        <taxon>Leucosporidiales</taxon>
        <taxon>Leucosporidium</taxon>
    </lineage>
</organism>
<evidence type="ECO:0000313" key="2">
    <source>
        <dbReference type="EMBL" id="ORY70758.1"/>
    </source>
</evidence>
<dbReference type="InterPro" id="IPR001810">
    <property type="entry name" value="F-box_dom"/>
</dbReference>
<dbReference type="OrthoDB" id="2533572at2759"/>